<feature type="compositionally biased region" description="Polar residues" evidence="1">
    <location>
        <begin position="7"/>
        <end position="20"/>
    </location>
</feature>
<dbReference type="InterPro" id="IPR035897">
    <property type="entry name" value="Toll_tir_struct_dom_sf"/>
</dbReference>
<feature type="transmembrane region" description="Helical" evidence="2">
    <location>
        <begin position="256"/>
        <end position="277"/>
    </location>
</feature>
<sequence length="537" mass="60159">MDERAATTPSAEADSQMTSRKPNRGSKVAPGNESAGGDETETKAKPEDGTRAKQERSLRLKQRIDRAKLRFCLWLTLVFLFWSVYVEYRVHEELKSDGCLGKINELTCPALAEYATVQDEMCEHNHKMKAVSTSGYVLAVTLLLQLALLTASIDLQHAAEIHETPDELQKRSAKLPMDAWIALLSPQVAVLVTQWKHVDFSGGFGSFVATTGIFAVAILGIVLGRVYLRRVRRNLHEAHGPMASRCVKHHLIKPNLAVLAVELYCVVHVFIALDFLGDDRYRWIQSVDANPRTCYSYYYKSGLFQGSMFVCFHVTLTLLVYFYLAASGAIHVASTAKSSGGEGEGESESESGDKSKYIGAAMVIGKQMAQLAFMVVTGLTIGYFSALHTETIFSNVECAFYAFLFVTLWVFVIAGIMLIRSNDAAVKMRNLLPQTNKKYHVFLSHMQNKGQMQCEVIDKEMRERGVISWRDQNQKMGELDQEAMAQGIKDSIVYLLFFAKGTLRESWMVRFELKTALRLKKPVIVLFETKQEFGGHG</sequence>
<feature type="transmembrane region" description="Helical" evidence="2">
    <location>
        <begin position="368"/>
        <end position="387"/>
    </location>
</feature>
<proteinExistence type="predicted"/>
<feature type="non-terminal residue" evidence="3">
    <location>
        <position position="537"/>
    </location>
</feature>
<evidence type="ECO:0000313" key="4">
    <source>
        <dbReference type="Proteomes" id="UP000001876"/>
    </source>
</evidence>
<feature type="transmembrane region" description="Helical" evidence="2">
    <location>
        <begin position="399"/>
        <end position="419"/>
    </location>
</feature>
<feature type="compositionally biased region" description="Basic and acidic residues" evidence="1">
    <location>
        <begin position="40"/>
        <end position="56"/>
    </location>
</feature>
<keyword evidence="2" id="KW-0472">Membrane</keyword>
<reference evidence="3 4" key="1">
    <citation type="journal article" date="2009" name="Science">
        <title>Green evolution and dynamic adaptations revealed by genomes of the marine picoeukaryotes Micromonas.</title>
        <authorList>
            <person name="Worden A.Z."/>
            <person name="Lee J.H."/>
            <person name="Mock T."/>
            <person name="Rouze P."/>
            <person name="Simmons M.P."/>
            <person name="Aerts A.L."/>
            <person name="Allen A.E."/>
            <person name="Cuvelier M.L."/>
            <person name="Derelle E."/>
            <person name="Everett M.V."/>
            <person name="Foulon E."/>
            <person name="Grimwood J."/>
            <person name="Gundlach H."/>
            <person name="Henrissat B."/>
            <person name="Napoli C."/>
            <person name="McDonald S.M."/>
            <person name="Parker M.S."/>
            <person name="Rombauts S."/>
            <person name="Salamov A."/>
            <person name="Von Dassow P."/>
            <person name="Badger J.H."/>
            <person name="Coutinho P.M."/>
            <person name="Demir E."/>
            <person name="Dubchak I."/>
            <person name="Gentemann C."/>
            <person name="Eikrem W."/>
            <person name="Gready J.E."/>
            <person name="John U."/>
            <person name="Lanier W."/>
            <person name="Lindquist E.A."/>
            <person name="Lucas S."/>
            <person name="Mayer K.F."/>
            <person name="Moreau H."/>
            <person name="Not F."/>
            <person name="Otillar R."/>
            <person name="Panaud O."/>
            <person name="Pangilinan J."/>
            <person name="Paulsen I."/>
            <person name="Piegu B."/>
            <person name="Poliakov A."/>
            <person name="Robbens S."/>
            <person name="Schmutz J."/>
            <person name="Toulza E."/>
            <person name="Wyss T."/>
            <person name="Zelensky A."/>
            <person name="Zhou K."/>
            <person name="Armbrust E.V."/>
            <person name="Bhattacharya D."/>
            <person name="Goodenough U.W."/>
            <person name="Van de Peer Y."/>
            <person name="Grigoriev I.V."/>
        </authorList>
    </citation>
    <scope>NUCLEOTIDE SEQUENCE [LARGE SCALE GENOMIC DNA]</scope>
    <source>
        <strain evidence="3 4">CCMP1545</strain>
    </source>
</reference>
<feature type="transmembrane region" description="Helical" evidence="2">
    <location>
        <begin position="207"/>
        <end position="228"/>
    </location>
</feature>
<dbReference type="KEGG" id="mpp:MICPUCDRAFT_68587"/>
<dbReference type="AlphaFoldDB" id="C1N3A0"/>
<protein>
    <submittedName>
        <fullName evidence="3">Predicted protein</fullName>
    </submittedName>
</protein>
<feature type="region of interest" description="Disordered" evidence="1">
    <location>
        <begin position="1"/>
        <end position="56"/>
    </location>
</feature>
<keyword evidence="4" id="KW-1185">Reference proteome</keyword>
<feature type="transmembrane region" description="Helical" evidence="2">
    <location>
        <begin position="69"/>
        <end position="86"/>
    </location>
</feature>
<keyword evidence="2" id="KW-1133">Transmembrane helix</keyword>
<evidence type="ECO:0000256" key="1">
    <source>
        <dbReference type="SAM" id="MobiDB-lite"/>
    </source>
</evidence>
<dbReference type="Gene3D" id="3.40.50.10140">
    <property type="entry name" value="Toll/interleukin-1 receptor homology (TIR) domain"/>
    <property type="match status" value="1"/>
</dbReference>
<dbReference type="OrthoDB" id="423260at2759"/>
<name>C1N3A0_MICPC</name>
<accession>C1N3A0</accession>
<dbReference type="GeneID" id="9688013"/>
<dbReference type="Proteomes" id="UP000001876">
    <property type="component" value="Unassembled WGS sequence"/>
</dbReference>
<dbReference type="RefSeq" id="XP_003062573.1">
    <property type="nucleotide sequence ID" value="XM_003062527.1"/>
</dbReference>
<feature type="transmembrane region" description="Helical" evidence="2">
    <location>
        <begin position="297"/>
        <end position="324"/>
    </location>
</feature>
<gene>
    <name evidence="3" type="ORF">MICPUCDRAFT_68587</name>
</gene>
<organism evidence="4">
    <name type="scientific">Micromonas pusilla (strain CCMP1545)</name>
    <name type="common">Picoplanktonic green alga</name>
    <dbReference type="NCBI Taxonomy" id="564608"/>
    <lineage>
        <taxon>Eukaryota</taxon>
        <taxon>Viridiplantae</taxon>
        <taxon>Chlorophyta</taxon>
        <taxon>Mamiellophyceae</taxon>
        <taxon>Mamiellales</taxon>
        <taxon>Mamiellaceae</taxon>
        <taxon>Micromonas</taxon>
    </lineage>
</organism>
<dbReference type="SUPFAM" id="SSF52200">
    <property type="entry name" value="Toll/Interleukin receptor TIR domain"/>
    <property type="match status" value="1"/>
</dbReference>
<keyword evidence="2" id="KW-0812">Transmembrane</keyword>
<evidence type="ECO:0000256" key="2">
    <source>
        <dbReference type="SAM" id="Phobius"/>
    </source>
</evidence>
<dbReference type="EMBL" id="GG663746">
    <property type="protein sequence ID" value="EEH53392.1"/>
    <property type="molecule type" value="Genomic_DNA"/>
</dbReference>
<evidence type="ECO:0000313" key="3">
    <source>
        <dbReference type="EMBL" id="EEH53392.1"/>
    </source>
</evidence>